<protein>
    <recommendedName>
        <fullName evidence="4">Lipoprotein</fullName>
    </recommendedName>
</protein>
<dbReference type="Proteomes" id="UP000541185">
    <property type="component" value="Unassembled WGS sequence"/>
</dbReference>
<evidence type="ECO:0008006" key="4">
    <source>
        <dbReference type="Google" id="ProtNLM"/>
    </source>
</evidence>
<dbReference type="EMBL" id="JABBFX010000001">
    <property type="protein sequence ID" value="NML44615.1"/>
    <property type="molecule type" value="Genomic_DNA"/>
</dbReference>
<dbReference type="RefSeq" id="WP_169418731.1">
    <property type="nucleotide sequence ID" value="NZ_JABBFX010000001.1"/>
</dbReference>
<feature type="signal peptide" evidence="1">
    <location>
        <begin position="1"/>
        <end position="25"/>
    </location>
</feature>
<dbReference type="AlphaFoldDB" id="A0A848H1D1"/>
<gene>
    <name evidence="2" type="ORF">HHL11_12690</name>
</gene>
<evidence type="ECO:0000313" key="3">
    <source>
        <dbReference type="Proteomes" id="UP000541185"/>
    </source>
</evidence>
<evidence type="ECO:0000256" key="1">
    <source>
        <dbReference type="SAM" id="SignalP"/>
    </source>
</evidence>
<name>A0A848H1D1_9BURK</name>
<keyword evidence="3" id="KW-1185">Reference proteome</keyword>
<feature type="chain" id="PRO_5032525155" description="Lipoprotein" evidence="1">
    <location>
        <begin position="26"/>
        <end position="92"/>
    </location>
</feature>
<sequence length="92" mass="9723">MKRSVLSLSLLAAVLCAGCADTYYARPTAYYSSPAYSRTTVTTTRTTTLGAGPATMSGTLCQDGTLLPANSGCALHGGVDRQSSYWQAFPRY</sequence>
<organism evidence="2 3">
    <name type="scientific">Ramlibacter agri</name>
    <dbReference type="NCBI Taxonomy" id="2728837"/>
    <lineage>
        <taxon>Bacteria</taxon>
        <taxon>Pseudomonadati</taxon>
        <taxon>Pseudomonadota</taxon>
        <taxon>Betaproteobacteria</taxon>
        <taxon>Burkholderiales</taxon>
        <taxon>Comamonadaceae</taxon>
        <taxon>Ramlibacter</taxon>
    </lineage>
</organism>
<evidence type="ECO:0000313" key="2">
    <source>
        <dbReference type="EMBL" id="NML44615.1"/>
    </source>
</evidence>
<keyword evidence="1" id="KW-0732">Signal</keyword>
<reference evidence="2 3" key="1">
    <citation type="submission" date="2020-04" db="EMBL/GenBank/DDBJ databases">
        <title>Ramlibacter sp. G-1-2-2 isolated from soil.</title>
        <authorList>
            <person name="Dahal R.H."/>
        </authorList>
    </citation>
    <scope>NUCLEOTIDE SEQUENCE [LARGE SCALE GENOMIC DNA]</scope>
    <source>
        <strain evidence="2 3">G-1-2-2</strain>
    </source>
</reference>
<proteinExistence type="predicted"/>
<comment type="caution">
    <text evidence="2">The sequence shown here is derived from an EMBL/GenBank/DDBJ whole genome shotgun (WGS) entry which is preliminary data.</text>
</comment>
<accession>A0A848H1D1</accession>